<dbReference type="Proteomes" id="UP000016761">
    <property type="component" value="Unassembled WGS sequence"/>
</dbReference>
<proteinExistence type="predicted"/>
<evidence type="ECO:0000313" key="2">
    <source>
        <dbReference type="Proteomes" id="UP000016761"/>
    </source>
</evidence>
<comment type="caution">
    <text evidence="1">The sequence shown here is derived from an EMBL/GenBank/DDBJ whole genome shotgun (WGS) entry which is preliminary data.</text>
</comment>
<evidence type="ECO:0000313" key="1">
    <source>
        <dbReference type="EMBL" id="ERL54326.1"/>
    </source>
</evidence>
<organism evidence="1 2">
    <name type="scientific">Psychrobacter aquaticus CMS 56</name>
    <dbReference type="NCBI Taxonomy" id="1354303"/>
    <lineage>
        <taxon>Bacteria</taxon>
        <taxon>Pseudomonadati</taxon>
        <taxon>Pseudomonadota</taxon>
        <taxon>Gammaproteobacteria</taxon>
        <taxon>Moraxellales</taxon>
        <taxon>Moraxellaceae</taxon>
        <taxon>Psychrobacter</taxon>
    </lineage>
</organism>
<protein>
    <submittedName>
        <fullName evidence="1">Uncharacterized protein</fullName>
    </submittedName>
</protein>
<keyword evidence="2" id="KW-1185">Reference proteome</keyword>
<dbReference type="PATRIC" id="fig|1354303.4.peg.2785"/>
<dbReference type="RefSeq" id="WP_021815439.1">
    <property type="nucleotide sequence ID" value="NZ_AUSW01000036.1"/>
</dbReference>
<gene>
    <name evidence="1" type="ORF">M917_2831</name>
</gene>
<dbReference type="AlphaFoldDB" id="U4T302"/>
<dbReference type="OrthoDB" id="9902460at2"/>
<reference evidence="1 2" key="1">
    <citation type="journal article" date="2013" name="Genome Announc.">
        <title>Draft Genome Sequence of Psychrobacter aquaticus Strain CMS 56T, Isolated from a Cyanobacterial Mat Sample Collected from Water Bodies in the McMurdo Dry Valley Region of Antarctica.</title>
        <authorList>
            <person name="Reddy G.S."/>
            <person name="Ara S."/>
            <person name="Singh A."/>
            <person name="Kumar Pinnaka A."/>
            <person name="Shivaji S."/>
        </authorList>
    </citation>
    <scope>NUCLEOTIDE SEQUENCE [LARGE SCALE GENOMIC DNA]</scope>
    <source>
        <strain evidence="1 2">CMS 56</strain>
    </source>
</reference>
<accession>U4T302</accession>
<sequence length="73" mass="7419">MGKTTEQLVRIAAAGGGFYVSSSKTTEQLVRIAAAASTSGAKIVVKGASNKTTEQLVRIAAAGKGSVMFDLSE</sequence>
<dbReference type="EMBL" id="AUSW01000036">
    <property type="protein sequence ID" value="ERL54326.1"/>
    <property type="molecule type" value="Genomic_DNA"/>
</dbReference>
<name>U4T302_9GAMM</name>